<reference evidence="2 3" key="1">
    <citation type="submission" date="2019-12" db="EMBL/GenBank/DDBJ databases">
        <title>Isolation and characterization of three novel carbon monoxide-oxidizing members of Halobacteria from salione crusts and soils.</title>
        <authorList>
            <person name="Myers M.R."/>
            <person name="King G.M."/>
        </authorList>
    </citation>
    <scope>NUCLEOTIDE SEQUENCE [LARGE SCALE GENOMIC DNA]</scope>
    <source>
        <strain evidence="2 3">PCN9</strain>
    </source>
</reference>
<sequence>MSLLDKYTKGWSFRTNKPSFSEGDEIAVFVTGMEDGTPIARIGDSKLRLPDAPAGLVDKRVLLRVTSFDDNNHLGEAEYVETVGESAF</sequence>
<comment type="caution">
    <text evidence="2">The sequence shown here is derived from an EMBL/GenBank/DDBJ whole genome shotgun (WGS) entry which is preliminary data.</text>
</comment>
<accession>A0A6B0SM53</accession>
<feature type="domain" description="DUF7513" evidence="1">
    <location>
        <begin position="1"/>
        <end position="81"/>
    </location>
</feature>
<proteinExistence type="predicted"/>
<evidence type="ECO:0000259" key="1">
    <source>
        <dbReference type="Pfam" id="PF24353"/>
    </source>
</evidence>
<dbReference type="Pfam" id="PF24353">
    <property type="entry name" value="DUF7513"/>
    <property type="match status" value="1"/>
</dbReference>
<evidence type="ECO:0000313" key="3">
    <source>
        <dbReference type="Proteomes" id="UP000471521"/>
    </source>
</evidence>
<evidence type="ECO:0000313" key="2">
    <source>
        <dbReference type="EMBL" id="MXR21566.1"/>
    </source>
</evidence>
<dbReference type="Proteomes" id="UP000471521">
    <property type="component" value="Unassembled WGS sequence"/>
</dbReference>
<keyword evidence="3" id="KW-1185">Reference proteome</keyword>
<dbReference type="RefSeq" id="WP_159527027.1">
    <property type="nucleotide sequence ID" value="NZ_WUUU01000126.1"/>
</dbReference>
<dbReference type="EMBL" id="WUUU01000126">
    <property type="protein sequence ID" value="MXR21566.1"/>
    <property type="molecule type" value="Genomic_DNA"/>
</dbReference>
<organism evidence="2 3">
    <name type="scientific">Halobacterium bonnevillei</name>
    <dbReference type="NCBI Taxonomy" id="2692200"/>
    <lineage>
        <taxon>Archaea</taxon>
        <taxon>Methanobacteriati</taxon>
        <taxon>Methanobacteriota</taxon>
        <taxon>Stenosarchaea group</taxon>
        <taxon>Halobacteria</taxon>
        <taxon>Halobacteriales</taxon>
        <taxon>Halobacteriaceae</taxon>
        <taxon>Halobacterium</taxon>
    </lineage>
</organism>
<dbReference type="AlphaFoldDB" id="A0A6B0SM53"/>
<gene>
    <name evidence="2" type="ORF">GRX66_13470</name>
</gene>
<dbReference type="InterPro" id="IPR055935">
    <property type="entry name" value="DUF7513"/>
</dbReference>
<protein>
    <recommendedName>
        <fullName evidence="1">DUF7513 domain-containing protein</fullName>
    </recommendedName>
</protein>
<name>A0A6B0SM53_9EURY</name>
<dbReference type="OrthoDB" id="198699at2157"/>